<dbReference type="InterPro" id="IPR017927">
    <property type="entry name" value="FAD-bd_FR_type"/>
</dbReference>
<dbReference type="PANTHER" id="PTHR47354">
    <property type="entry name" value="NADH OXIDOREDUCTASE HCR"/>
    <property type="match status" value="1"/>
</dbReference>
<evidence type="ECO:0000259" key="11">
    <source>
        <dbReference type="PROSITE" id="PS51085"/>
    </source>
</evidence>
<proteinExistence type="predicted"/>
<dbReference type="SUPFAM" id="SSF63380">
    <property type="entry name" value="Riboflavin synthase domain-like"/>
    <property type="match status" value="1"/>
</dbReference>
<dbReference type="PROSITE" id="PS51384">
    <property type="entry name" value="FAD_FR"/>
    <property type="match status" value="1"/>
</dbReference>
<dbReference type="AlphaFoldDB" id="A0A7Y9RXZ4"/>
<dbReference type="InterPro" id="IPR008333">
    <property type="entry name" value="Cbr1-like_FAD-bd_dom"/>
</dbReference>
<dbReference type="EMBL" id="JACCAC010000001">
    <property type="protein sequence ID" value="NYG55985.1"/>
    <property type="molecule type" value="Genomic_DNA"/>
</dbReference>
<feature type="domain" description="2Fe-2S ferredoxin-type" evidence="11">
    <location>
        <begin position="588"/>
        <end position="680"/>
    </location>
</feature>
<evidence type="ECO:0000256" key="10">
    <source>
        <dbReference type="SAM" id="Phobius"/>
    </source>
</evidence>
<dbReference type="InterPro" id="IPR050415">
    <property type="entry name" value="MRET"/>
</dbReference>
<dbReference type="PROSITE" id="PS51085">
    <property type="entry name" value="2FE2S_FER_2"/>
    <property type="match status" value="1"/>
</dbReference>
<dbReference type="InterPro" id="IPR012675">
    <property type="entry name" value="Beta-grasp_dom_sf"/>
</dbReference>
<dbReference type="CDD" id="cd00207">
    <property type="entry name" value="fer2"/>
    <property type="match status" value="1"/>
</dbReference>
<accession>A0A7Y9RXZ4</accession>
<dbReference type="GO" id="GO:0006629">
    <property type="term" value="P:lipid metabolic process"/>
    <property type="evidence" value="ECO:0007669"/>
    <property type="project" value="InterPro"/>
</dbReference>
<evidence type="ECO:0000256" key="5">
    <source>
        <dbReference type="ARBA" id="ARBA00022827"/>
    </source>
</evidence>
<dbReference type="Gene3D" id="2.40.30.10">
    <property type="entry name" value="Translation factors"/>
    <property type="match status" value="1"/>
</dbReference>
<dbReference type="Gene3D" id="3.10.20.30">
    <property type="match status" value="1"/>
</dbReference>
<protein>
    <submittedName>
        <fullName evidence="13">Ring-1,2-phenylacetyl-CoA epoxidase subunit PaaE</fullName>
    </submittedName>
</protein>
<comment type="caution">
    <text evidence="13">The sequence shown here is derived from an EMBL/GenBank/DDBJ whole genome shotgun (WGS) entry which is preliminary data.</text>
</comment>
<reference evidence="13 14" key="1">
    <citation type="submission" date="2020-07" db="EMBL/GenBank/DDBJ databases">
        <title>Sequencing the genomes of 1000 actinobacteria strains.</title>
        <authorList>
            <person name="Klenk H.-P."/>
        </authorList>
    </citation>
    <scope>NUCLEOTIDE SEQUENCE [LARGE SCALE GENOMIC DNA]</scope>
    <source>
        <strain evidence="13 14">DSM 24552</strain>
    </source>
</reference>
<sequence>MPTLTPRTATGPSTGPSTGPTSGPAGAVRPTRGLPDPGERVPGLAWPTVALYVAALVLFVAEVALFLAGASPWVTVPMGAVVTFAMFSVMHESIHHAVSTHTRLNDAFGLLSTPLVAPYASFSMLKFIHVEHHRNTNEAKDTDPDAWTSEGPWWQLPFRWATIDVWYVVFYLRRWRRRPTGEVVGGALTLAGFAALVAAAAVTGHLAALTVLVLLPQRIGLTVLAWWFDYLPHHGLGVTQREDRYRATRVRVGGEKVLTPLFVYQNYHLVHHLHPSIPFYRYVRAWRRNEAAYLDRDAAISTWFGRSLTAEEYRTWRRLTDPVEASTSGRPVFHPLRVSRVEHLTADAVRLTFAVPADLAEAYRFTAGAHVTLRARIDGDDVRRTYSVCSSEDSGELQVAVRRHPGGAFSTYATTRVAPGDVLDVLTPSGSFGDPVPGDAPGAHVVAVAAGSGATPVLSVVATRLEQDPAARVTWVQLDRDADSCLVGADLDRLVAAHPGRLRVVRHHSRTDGRLDPARLAELVGGAVGVADVAAWFLCGPPGLIAAVREQLTAYAVPEARVRSERFTGGGATGPEEGVRADVPDVDAKVVVTLDGRETTLRVASTGPTLLEAALEAGLDAPYSCAGGACGTCRARVLEGEAVMDQDHVLTEAERRAGEVLACQLRPVSARLRVTFDRPG</sequence>
<dbReference type="InterPro" id="IPR036010">
    <property type="entry name" value="2Fe-2S_ferredoxin-like_sf"/>
</dbReference>
<dbReference type="InterPro" id="IPR039261">
    <property type="entry name" value="FNR_nucleotide-bd"/>
</dbReference>
<dbReference type="SUPFAM" id="SSF52343">
    <property type="entry name" value="Ferredoxin reductase-like, C-terminal NADP-linked domain"/>
    <property type="match status" value="1"/>
</dbReference>
<keyword evidence="8" id="KW-0411">Iron-sulfur</keyword>
<dbReference type="GO" id="GO:0050660">
    <property type="term" value="F:flavin adenine dinucleotide binding"/>
    <property type="evidence" value="ECO:0007669"/>
    <property type="project" value="TreeGrafter"/>
</dbReference>
<keyword evidence="10" id="KW-1133">Transmembrane helix</keyword>
<dbReference type="InterPro" id="IPR006058">
    <property type="entry name" value="2Fe2S_fd_BS"/>
</dbReference>
<dbReference type="InterPro" id="IPR017938">
    <property type="entry name" value="Riboflavin_synthase-like_b-brl"/>
</dbReference>
<feature type="transmembrane region" description="Helical" evidence="10">
    <location>
        <begin position="184"/>
        <end position="215"/>
    </location>
</feature>
<keyword evidence="2" id="KW-0285">Flavoprotein</keyword>
<dbReference type="Gene3D" id="3.40.50.80">
    <property type="entry name" value="Nucleotide-binding domain of ferredoxin-NADP reductase (FNR) module"/>
    <property type="match status" value="1"/>
</dbReference>
<evidence type="ECO:0000256" key="4">
    <source>
        <dbReference type="ARBA" id="ARBA00022723"/>
    </source>
</evidence>
<feature type="transmembrane region" description="Helical" evidence="10">
    <location>
        <begin position="44"/>
        <end position="66"/>
    </location>
</feature>
<organism evidence="13 14">
    <name type="scientific">Nocardioides perillae</name>
    <dbReference type="NCBI Taxonomy" id="1119534"/>
    <lineage>
        <taxon>Bacteria</taxon>
        <taxon>Bacillati</taxon>
        <taxon>Actinomycetota</taxon>
        <taxon>Actinomycetes</taxon>
        <taxon>Propionibacteriales</taxon>
        <taxon>Nocardioidaceae</taxon>
        <taxon>Nocardioides</taxon>
    </lineage>
</organism>
<keyword evidence="7" id="KW-0408">Iron</keyword>
<dbReference type="GO" id="GO:0046872">
    <property type="term" value="F:metal ion binding"/>
    <property type="evidence" value="ECO:0007669"/>
    <property type="project" value="UniProtKB-KW"/>
</dbReference>
<keyword evidence="3" id="KW-0001">2Fe-2S</keyword>
<evidence type="ECO:0000256" key="3">
    <source>
        <dbReference type="ARBA" id="ARBA00022714"/>
    </source>
</evidence>
<gene>
    <name evidence="13" type="ORF">BJ989_002289</name>
</gene>
<evidence type="ECO:0000256" key="6">
    <source>
        <dbReference type="ARBA" id="ARBA00023002"/>
    </source>
</evidence>
<dbReference type="InterPro" id="IPR005804">
    <property type="entry name" value="FA_desaturase_dom"/>
</dbReference>
<keyword evidence="5" id="KW-0274">FAD</keyword>
<evidence type="ECO:0000313" key="14">
    <source>
        <dbReference type="Proteomes" id="UP000544110"/>
    </source>
</evidence>
<evidence type="ECO:0000256" key="7">
    <source>
        <dbReference type="ARBA" id="ARBA00023004"/>
    </source>
</evidence>
<keyword evidence="4" id="KW-0479">Metal-binding</keyword>
<feature type="region of interest" description="Disordered" evidence="9">
    <location>
        <begin position="1"/>
        <end position="36"/>
    </location>
</feature>
<evidence type="ECO:0000256" key="1">
    <source>
        <dbReference type="ARBA" id="ARBA00001974"/>
    </source>
</evidence>
<evidence type="ECO:0000256" key="9">
    <source>
        <dbReference type="SAM" id="MobiDB-lite"/>
    </source>
</evidence>
<dbReference type="GO" id="GO:0051537">
    <property type="term" value="F:2 iron, 2 sulfur cluster binding"/>
    <property type="evidence" value="ECO:0007669"/>
    <property type="project" value="UniProtKB-KW"/>
</dbReference>
<comment type="cofactor">
    <cofactor evidence="1">
        <name>FAD</name>
        <dbReference type="ChEBI" id="CHEBI:57692"/>
    </cofactor>
</comment>
<keyword evidence="10" id="KW-0472">Membrane</keyword>
<feature type="compositionally biased region" description="Low complexity" evidence="9">
    <location>
        <begin position="1"/>
        <end position="27"/>
    </location>
</feature>
<evidence type="ECO:0000256" key="8">
    <source>
        <dbReference type="ARBA" id="ARBA00023014"/>
    </source>
</evidence>
<keyword evidence="6" id="KW-0560">Oxidoreductase</keyword>
<dbReference type="CDD" id="cd06214">
    <property type="entry name" value="PA_degradation_oxidoreductase_like"/>
    <property type="match status" value="1"/>
</dbReference>
<keyword evidence="10" id="KW-0812">Transmembrane</keyword>
<dbReference type="GO" id="GO:0016491">
    <property type="term" value="F:oxidoreductase activity"/>
    <property type="evidence" value="ECO:0007669"/>
    <property type="project" value="UniProtKB-KW"/>
</dbReference>
<name>A0A7Y9RXZ4_9ACTN</name>
<dbReference type="InterPro" id="IPR001433">
    <property type="entry name" value="OxRdtase_FAD/NAD-bd"/>
</dbReference>
<dbReference type="Pfam" id="PF00175">
    <property type="entry name" value="NAD_binding_1"/>
    <property type="match status" value="1"/>
</dbReference>
<dbReference type="PROSITE" id="PS00197">
    <property type="entry name" value="2FE2S_FER_1"/>
    <property type="match status" value="1"/>
</dbReference>
<dbReference type="Pfam" id="PF00111">
    <property type="entry name" value="Fer2"/>
    <property type="match status" value="1"/>
</dbReference>
<evidence type="ECO:0000313" key="13">
    <source>
        <dbReference type="EMBL" id="NYG55985.1"/>
    </source>
</evidence>
<dbReference type="SUPFAM" id="SSF54292">
    <property type="entry name" value="2Fe-2S ferredoxin-like"/>
    <property type="match status" value="1"/>
</dbReference>
<dbReference type="Proteomes" id="UP000544110">
    <property type="component" value="Unassembled WGS sequence"/>
</dbReference>
<dbReference type="InterPro" id="IPR001041">
    <property type="entry name" value="2Fe-2S_ferredoxin-type"/>
</dbReference>
<dbReference type="RefSeq" id="WP_343049294.1">
    <property type="nucleotide sequence ID" value="NZ_JACCAC010000001.1"/>
</dbReference>
<evidence type="ECO:0000256" key="2">
    <source>
        <dbReference type="ARBA" id="ARBA00022630"/>
    </source>
</evidence>
<feature type="domain" description="FAD-binding FR-type" evidence="12">
    <location>
        <begin position="331"/>
        <end position="435"/>
    </location>
</feature>
<dbReference type="PANTHER" id="PTHR47354:SF8">
    <property type="entry name" value="1,2-PHENYLACETYL-COA EPOXIDASE, SUBUNIT E"/>
    <property type="match status" value="1"/>
</dbReference>
<dbReference type="Pfam" id="PF00970">
    <property type="entry name" value="FAD_binding_6"/>
    <property type="match status" value="1"/>
</dbReference>
<dbReference type="Pfam" id="PF00487">
    <property type="entry name" value="FA_desaturase"/>
    <property type="match status" value="1"/>
</dbReference>
<evidence type="ECO:0000259" key="12">
    <source>
        <dbReference type="PROSITE" id="PS51384"/>
    </source>
</evidence>
<keyword evidence="14" id="KW-1185">Reference proteome</keyword>
<feature type="transmembrane region" description="Helical" evidence="10">
    <location>
        <begin position="73"/>
        <end position="90"/>
    </location>
</feature>